<dbReference type="RefSeq" id="WP_216007928.1">
    <property type="nucleotide sequence ID" value="NZ_JAHKPV010000015.1"/>
</dbReference>
<sequence length="177" mass="20521">MNEWAMKPKRYVPDLRQLGALCEGNYHRLGRLRQLRVDDEPVCEIELHRESEYLGRVRIQVLQTARYTETLLLEQIHNKGRWLNNPQMTVRVYHDAMMAEVISCYRDTQIAPVNDYPNRFMHHPDEKTQVNGFLADWLEYCLRFGHLPLEHAAWPGAGNTGETSGEKAEKSAGKSAD</sequence>
<name>A0ABS6A9Z8_9GAMM</name>
<feature type="region of interest" description="Disordered" evidence="1">
    <location>
        <begin position="155"/>
        <end position="177"/>
    </location>
</feature>
<dbReference type="PANTHER" id="PTHR38774:SF1">
    <property type="entry name" value="CYTOPLASMIC PROTEIN"/>
    <property type="match status" value="1"/>
</dbReference>
<reference evidence="2 3" key="1">
    <citation type="submission" date="2021-05" db="EMBL/GenBank/DDBJ databases">
        <title>Draft genomes of bacteria isolated from model marine particles.</title>
        <authorList>
            <person name="Datta M.S."/>
            <person name="Schwartzman J.A."/>
            <person name="Enke T.N."/>
            <person name="Saavedra J."/>
            <person name="Cermak N."/>
            <person name="Cordero O.X."/>
        </authorList>
    </citation>
    <scope>NUCLEOTIDE SEQUENCE [LARGE SCALE GENOMIC DNA]</scope>
    <source>
        <strain evidence="2 3">D2M19</strain>
    </source>
</reference>
<organism evidence="2 3">
    <name type="scientific">Marinobacter salexigens</name>
    <dbReference type="NCBI Taxonomy" id="1925763"/>
    <lineage>
        <taxon>Bacteria</taxon>
        <taxon>Pseudomonadati</taxon>
        <taxon>Pseudomonadota</taxon>
        <taxon>Gammaproteobacteria</taxon>
        <taxon>Pseudomonadales</taxon>
        <taxon>Marinobacteraceae</taxon>
        <taxon>Marinobacter</taxon>
    </lineage>
</organism>
<evidence type="ECO:0000256" key="1">
    <source>
        <dbReference type="SAM" id="MobiDB-lite"/>
    </source>
</evidence>
<dbReference type="InterPro" id="IPR009659">
    <property type="entry name" value="DUF1249"/>
</dbReference>
<dbReference type="Pfam" id="PF06853">
    <property type="entry name" value="DUF1249"/>
    <property type="match status" value="1"/>
</dbReference>
<dbReference type="PANTHER" id="PTHR38774">
    <property type="entry name" value="CYTOPLASMIC PROTEIN-RELATED"/>
    <property type="match status" value="1"/>
</dbReference>
<accession>A0ABS6A9Z8</accession>
<dbReference type="Proteomes" id="UP000753376">
    <property type="component" value="Unassembled WGS sequence"/>
</dbReference>
<protein>
    <submittedName>
        <fullName evidence="2">DUF1249 domain-containing protein</fullName>
    </submittedName>
</protein>
<keyword evidence="3" id="KW-1185">Reference proteome</keyword>
<feature type="compositionally biased region" description="Basic and acidic residues" evidence="1">
    <location>
        <begin position="164"/>
        <end position="177"/>
    </location>
</feature>
<proteinExistence type="predicted"/>
<gene>
    <name evidence="2" type="ORF">KO508_08655</name>
</gene>
<dbReference type="EMBL" id="JAHKPV010000015">
    <property type="protein sequence ID" value="MBU2874073.1"/>
    <property type="molecule type" value="Genomic_DNA"/>
</dbReference>
<comment type="caution">
    <text evidence="2">The sequence shown here is derived from an EMBL/GenBank/DDBJ whole genome shotgun (WGS) entry which is preliminary data.</text>
</comment>
<evidence type="ECO:0000313" key="3">
    <source>
        <dbReference type="Proteomes" id="UP000753376"/>
    </source>
</evidence>
<evidence type="ECO:0000313" key="2">
    <source>
        <dbReference type="EMBL" id="MBU2874073.1"/>
    </source>
</evidence>